<dbReference type="RefSeq" id="WP_134749169.1">
    <property type="nucleotide sequence ID" value="NZ_CP038148.1"/>
</dbReference>
<proteinExistence type="predicted"/>
<protein>
    <submittedName>
        <fullName evidence="1">Uncharacterized protein</fullName>
    </submittedName>
</protein>
<organism evidence="1 2">
    <name type="scientific">Paraburkholderia pallida</name>
    <dbReference type="NCBI Taxonomy" id="2547399"/>
    <lineage>
        <taxon>Bacteria</taxon>
        <taxon>Pseudomonadati</taxon>
        <taxon>Pseudomonadota</taxon>
        <taxon>Betaproteobacteria</taxon>
        <taxon>Burkholderiales</taxon>
        <taxon>Burkholderiaceae</taxon>
        <taxon>Paraburkholderia</taxon>
    </lineage>
</organism>
<dbReference type="EMBL" id="CP038148">
    <property type="protein sequence ID" value="QBQ97868.1"/>
    <property type="molecule type" value="Genomic_DNA"/>
</dbReference>
<dbReference type="AlphaFoldDB" id="A0A4P7CPV5"/>
<evidence type="ECO:0000313" key="2">
    <source>
        <dbReference type="Proteomes" id="UP000295727"/>
    </source>
</evidence>
<dbReference type="KEGG" id="ppai:E1956_12230"/>
<sequence>MPRKAPQNISPNLGAHTRRFSVTLSGPLLAQVLAAARRSGASVQDLMRLGMGELLDRHDERVRAASEA</sequence>
<name>A0A4P7CPV5_9BURK</name>
<dbReference type="Proteomes" id="UP000295727">
    <property type="component" value="Chromosome 1"/>
</dbReference>
<accession>A0A4P7CPV5</accession>
<reference evidence="1 2" key="1">
    <citation type="submission" date="2019-03" db="EMBL/GenBank/DDBJ databases">
        <title>Paraburkholderia sp. 7MH5, isolated from subtropical forest soil.</title>
        <authorList>
            <person name="Gao Z.-H."/>
            <person name="Qiu L.-H."/>
        </authorList>
    </citation>
    <scope>NUCLEOTIDE SEQUENCE [LARGE SCALE GENOMIC DNA]</scope>
    <source>
        <strain evidence="1 2">7MH5</strain>
    </source>
</reference>
<gene>
    <name evidence="1" type="ORF">E1956_12230</name>
</gene>
<evidence type="ECO:0000313" key="1">
    <source>
        <dbReference type="EMBL" id="QBQ97868.1"/>
    </source>
</evidence>
<keyword evidence="2" id="KW-1185">Reference proteome</keyword>